<dbReference type="GO" id="GO:0043022">
    <property type="term" value="F:ribosome binding"/>
    <property type="evidence" value="ECO:0007669"/>
    <property type="project" value="InterPro"/>
</dbReference>
<evidence type="ECO:0000313" key="3">
    <source>
        <dbReference type="EMBL" id="EBP0013789.1"/>
    </source>
</evidence>
<evidence type="ECO:0000256" key="1">
    <source>
        <dbReference type="SAM" id="Phobius"/>
    </source>
</evidence>
<dbReference type="InterPro" id="IPR036629">
    <property type="entry name" value="YjbJ_sf"/>
</dbReference>
<keyword evidence="1" id="KW-0812">Transmembrane</keyword>
<dbReference type="Gene3D" id="1.10.1470.10">
    <property type="entry name" value="YjbJ"/>
    <property type="match status" value="1"/>
</dbReference>
<dbReference type="InterPro" id="IPR010279">
    <property type="entry name" value="YqjD/ElaB"/>
</dbReference>
<dbReference type="SUPFAM" id="SSF69047">
    <property type="entry name" value="Hypothetical protein YjbJ"/>
    <property type="match status" value="1"/>
</dbReference>
<protein>
    <submittedName>
        <fullName evidence="3">DUF883 domain-containing protein</fullName>
    </submittedName>
</protein>
<feature type="domain" description="DUF883" evidence="2">
    <location>
        <begin position="55"/>
        <end position="82"/>
    </location>
</feature>
<dbReference type="InterPro" id="IPR043605">
    <property type="entry name" value="DUF883_C"/>
</dbReference>
<feature type="transmembrane region" description="Helical" evidence="1">
    <location>
        <begin position="62"/>
        <end position="80"/>
    </location>
</feature>
<name>A0A5U2FE71_SALER</name>
<dbReference type="PANTHER" id="PTHR35893:SF3">
    <property type="entry name" value="INNER MEMBRANE PROTEIN"/>
    <property type="match status" value="1"/>
</dbReference>
<evidence type="ECO:0000259" key="2">
    <source>
        <dbReference type="Pfam" id="PF19029"/>
    </source>
</evidence>
<dbReference type="PANTHER" id="PTHR35893">
    <property type="entry name" value="INNER MEMBRANE PROTEIN-RELATED"/>
    <property type="match status" value="1"/>
</dbReference>
<sequence length="82" mass="8543">MFEKAEDKVKEVAGEAQEKYGELTGDYGHQVKGAARKVAAQGSQAAQEAADVVRDNVESNPFAAISIAAGVGLLIGLLIGRK</sequence>
<organism evidence="3">
    <name type="scientific">Salmonella enterica</name>
    <name type="common">Salmonella choleraesuis</name>
    <dbReference type="NCBI Taxonomy" id="28901"/>
    <lineage>
        <taxon>Bacteria</taxon>
        <taxon>Pseudomonadati</taxon>
        <taxon>Pseudomonadota</taxon>
        <taxon>Gammaproteobacteria</taxon>
        <taxon>Enterobacterales</taxon>
        <taxon>Enterobacteriaceae</taxon>
        <taxon>Salmonella</taxon>
    </lineage>
</organism>
<reference evidence="3" key="1">
    <citation type="submission" date="2018-07" db="EMBL/GenBank/DDBJ databases">
        <authorList>
            <consortium name="GenomeTrakr network: Whole genome sequencing for foodborne pathogen traceback"/>
        </authorList>
    </citation>
    <scope>NUCLEOTIDE SEQUENCE</scope>
    <source>
        <strain evidence="3">CFSAN018538</strain>
    </source>
</reference>
<comment type="caution">
    <text evidence="3">The sequence shown here is derived from an EMBL/GenBank/DDBJ whole genome shotgun (WGS) entry which is preliminary data.</text>
</comment>
<keyword evidence="1" id="KW-1133">Transmembrane helix</keyword>
<gene>
    <name evidence="3" type="ORF">HX37_24230</name>
</gene>
<accession>A0A5U2FE71</accession>
<dbReference type="Pfam" id="PF19029">
    <property type="entry name" value="DUF883_C"/>
    <property type="match status" value="1"/>
</dbReference>
<dbReference type="AlphaFoldDB" id="A0A5U2FE71"/>
<proteinExistence type="predicted"/>
<keyword evidence="1" id="KW-0472">Membrane</keyword>
<dbReference type="EMBL" id="AAGKHU010000156">
    <property type="protein sequence ID" value="EBP0013789.1"/>
    <property type="molecule type" value="Genomic_DNA"/>
</dbReference>